<proteinExistence type="predicted"/>
<name>A0A942TJP0_9BACI</name>
<organism evidence="1 2">
    <name type="scientific">Lederbergia citrisecunda</name>
    <dbReference type="NCBI Taxonomy" id="2833583"/>
    <lineage>
        <taxon>Bacteria</taxon>
        <taxon>Bacillati</taxon>
        <taxon>Bacillota</taxon>
        <taxon>Bacilli</taxon>
        <taxon>Bacillales</taxon>
        <taxon>Bacillaceae</taxon>
        <taxon>Lederbergia</taxon>
    </lineage>
</organism>
<accession>A0A942TJP0</accession>
<gene>
    <name evidence="1" type="ORF">KHA93_06590</name>
</gene>
<evidence type="ECO:0000313" key="2">
    <source>
        <dbReference type="Proteomes" id="UP000682713"/>
    </source>
</evidence>
<dbReference type="AlphaFoldDB" id="A0A942TJP0"/>
<dbReference type="EMBL" id="JAGYPJ010000001">
    <property type="protein sequence ID" value="MBS4199320.1"/>
    <property type="molecule type" value="Genomic_DNA"/>
</dbReference>
<dbReference type="Proteomes" id="UP000682713">
    <property type="component" value="Unassembled WGS sequence"/>
</dbReference>
<keyword evidence="2" id="KW-1185">Reference proteome</keyword>
<protein>
    <submittedName>
        <fullName evidence="1">Uncharacterized protein</fullName>
    </submittedName>
</protein>
<sequence length="81" mass="9361">MRVPLSSYTVLKYIADSVDVAKRPNIFQSIEMEVALDSLKEYSVFAFIIHEPLVHHDFHAILQKQFKNCTIALENISYFSV</sequence>
<comment type="caution">
    <text evidence="1">The sequence shown here is derived from an EMBL/GenBank/DDBJ whole genome shotgun (WGS) entry which is preliminary data.</text>
</comment>
<evidence type="ECO:0000313" key="1">
    <source>
        <dbReference type="EMBL" id="MBS4199320.1"/>
    </source>
</evidence>
<reference evidence="1 2" key="1">
    <citation type="submission" date="2021-05" db="EMBL/GenBank/DDBJ databases">
        <title>Novel Bacillus species.</title>
        <authorList>
            <person name="Liu G."/>
        </authorList>
    </citation>
    <scope>NUCLEOTIDE SEQUENCE [LARGE SCALE GENOMIC DNA]</scope>
    <source>
        <strain evidence="1 2">FJAT-49732</strain>
    </source>
</reference>
<dbReference type="RefSeq" id="WP_213110010.1">
    <property type="nucleotide sequence ID" value="NZ_JAGYPJ010000001.1"/>
</dbReference>